<dbReference type="InterPro" id="IPR045217">
    <property type="entry name" value="PNPLA8-like"/>
</dbReference>
<evidence type="ECO:0000256" key="5">
    <source>
        <dbReference type="ARBA" id="ARBA00025642"/>
    </source>
</evidence>
<dbReference type="GO" id="GO:0004620">
    <property type="term" value="F:phospholipase activity"/>
    <property type="evidence" value="ECO:0007669"/>
    <property type="project" value="InterPro"/>
</dbReference>
<reference evidence="10" key="5">
    <citation type="journal article" date="2021" name="G3 (Bethesda)">
        <title>Aegilops tauschii genome assembly Aet v5.0 features greater sequence contiguity and improved annotation.</title>
        <authorList>
            <person name="Wang L."/>
            <person name="Zhu T."/>
            <person name="Rodriguez J.C."/>
            <person name="Deal K.R."/>
            <person name="Dubcovsky J."/>
            <person name="McGuire P.E."/>
            <person name="Lux T."/>
            <person name="Spannagl M."/>
            <person name="Mayer K.F.X."/>
            <person name="Baldrich P."/>
            <person name="Meyers B.C."/>
            <person name="Huo N."/>
            <person name="Gu Y.Q."/>
            <person name="Zhou H."/>
            <person name="Devos K.M."/>
            <person name="Bennetzen J.L."/>
            <person name="Unver T."/>
            <person name="Budak H."/>
            <person name="Gulick P.J."/>
            <person name="Galiba G."/>
            <person name="Kalapos B."/>
            <person name="Nelson D.R."/>
            <person name="Li P."/>
            <person name="You F.M."/>
            <person name="Luo M.C."/>
            <person name="Dvorak J."/>
        </authorList>
    </citation>
    <scope>NUCLEOTIDE SEQUENCE [LARGE SCALE GENOMIC DNA]</scope>
    <source>
        <strain evidence="10">cv. AL8/78</strain>
    </source>
</reference>
<accession>A0A453BDS9</accession>
<comment type="function">
    <text evidence="5">Possesses non-specific lipolytic acyl hydrolase (LAH) activity. Hydrolyzes phospholipids as well as galactolipids. May play a role in disease resistance.</text>
</comment>
<dbReference type="InterPro" id="IPR016024">
    <property type="entry name" value="ARM-type_fold"/>
</dbReference>
<dbReference type="Gramene" id="AET2Gv20470300.8">
    <property type="protein sequence ID" value="AET2Gv20470300.8"/>
    <property type="gene ID" value="AET2Gv20470300"/>
</dbReference>
<dbReference type="Gene3D" id="3.40.1090.10">
    <property type="entry name" value="Cytosolic phospholipase A2 catalytic domain"/>
    <property type="match status" value="1"/>
</dbReference>
<proteinExistence type="inferred from homology"/>
<evidence type="ECO:0000259" key="9">
    <source>
        <dbReference type="PROSITE" id="PS51635"/>
    </source>
</evidence>
<protein>
    <recommendedName>
        <fullName evidence="7">Patatin</fullName>
        <ecNumber evidence="7">3.1.1.-</ecNumber>
    </recommendedName>
</protein>
<feature type="region of interest" description="Disordered" evidence="8">
    <location>
        <begin position="746"/>
        <end position="775"/>
    </location>
</feature>
<comment type="similarity">
    <text evidence="7">Belongs to the patatin family.</text>
</comment>
<keyword evidence="11" id="KW-1185">Reference proteome</keyword>
<dbReference type="PANTHER" id="PTHR24185:SF1">
    <property type="entry name" value="CALCIUM-INDEPENDENT PHOSPHOLIPASE A2-GAMMA"/>
    <property type="match status" value="1"/>
</dbReference>
<evidence type="ECO:0000256" key="4">
    <source>
        <dbReference type="ARBA" id="ARBA00023098"/>
    </source>
</evidence>
<dbReference type="PANTHER" id="PTHR24185">
    <property type="entry name" value="CALCIUM-INDEPENDENT PHOSPHOLIPASE A2-GAMMA"/>
    <property type="match status" value="1"/>
</dbReference>
<dbReference type="SUPFAM" id="SSF48371">
    <property type="entry name" value="ARM repeat"/>
    <property type="match status" value="1"/>
</dbReference>
<organism evidence="10 11">
    <name type="scientific">Aegilops tauschii subsp. strangulata</name>
    <name type="common">Goatgrass</name>
    <dbReference type="NCBI Taxonomy" id="200361"/>
    <lineage>
        <taxon>Eukaryota</taxon>
        <taxon>Viridiplantae</taxon>
        <taxon>Streptophyta</taxon>
        <taxon>Embryophyta</taxon>
        <taxon>Tracheophyta</taxon>
        <taxon>Spermatophyta</taxon>
        <taxon>Magnoliopsida</taxon>
        <taxon>Liliopsida</taxon>
        <taxon>Poales</taxon>
        <taxon>Poaceae</taxon>
        <taxon>BOP clade</taxon>
        <taxon>Pooideae</taxon>
        <taxon>Triticodae</taxon>
        <taxon>Triticeae</taxon>
        <taxon>Triticinae</taxon>
        <taxon>Aegilops</taxon>
    </lineage>
</organism>
<dbReference type="EC" id="3.1.1.-" evidence="7"/>
<reference evidence="10" key="3">
    <citation type="journal article" date="2017" name="Nature">
        <title>Genome sequence of the progenitor of the wheat D genome Aegilops tauschii.</title>
        <authorList>
            <person name="Luo M.C."/>
            <person name="Gu Y.Q."/>
            <person name="Puiu D."/>
            <person name="Wang H."/>
            <person name="Twardziok S.O."/>
            <person name="Deal K.R."/>
            <person name="Huo N."/>
            <person name="Zhu T."/>
            <person name="Wang L."/>
            <person name="Wang Y."/>
            <person name="McGuire P.E."/>
            <person name="Liu S."/>
            <person name="Long H."/>
            <person name="Ramasamy R.K."/>
            <person name="Rodriguez J.C."/>
            <person name="Van S.L."/>
            <person name="Yuan L."/>
            <person name="Wang Z."/>
            <person name="Xia Z."/>
            <person name="Xiao L."/>
            <person name="Anderson O.D."/>
            <person name="Ouyang S."/>
            <person name="Liang Y."/>
            <person name="Zimin A.V."/>
            <person name="Pertea G."/>
            <person name="Qi P."/>
            <person name="Bennetzen J.L."/>
            <person name="Dai X."/>
            <person name="Dawson M.W."/>
            <person name="Muller H.G."/>
            <person name="Kugler K."/>
            <person name="Rivarola-Duarte L."/>
            <person name="Spannagl M."/>
            <person name="Mayer K.F.X."/>
            <person name="Lu F.H."/>
            <person name="Bevan M.W."/>
            <person name="Leroy P."/>
            <person name="Li P."/>
            <person name="You F.M."/>
            <person name="Sun Q."/>
            <person name="Liu Z."/>
            <person name="Lyons E."/>
            <person name="Wicker T."/>
            <person name="Salzberg S.L."/>
            <person name="Devos K.M."/>
            <person name="Dvorak J."/>
        </authorList>
    </citation>
    <scope>NUCLEOTIDE SEQUENCE [LARGE SCALE GENOMIC DNA]</scope>
    <source>
        <strain evidence="10">cv. AL8/78</strain>
    </source>
</reference>
<comment type="domain">
    <text evidence="7">The nitrogen atoms of the two glycine residues in the GGXR motif define the oxyanion hole, and stabilize the oxyanion that forms during the nucleophilic attack by the catalytic serine during substrate cleavage.</text>
</comment>
<comment type="function">
    <text evidence="7">Lipolytic acyl hydrolase (LAH).</text>
</comment>
<evidence type="ECO:0000256" key="8">
    <source>
        <dbReference type="SAM" id="MobiDB-lite"/>
    </source>
</evidence>
<feature type="domain" description="PNPLA" evidence="9">
    <location>
        <begin position="107"/>
        <end position="349"/>
    </location>
</feature>
<dbReference type="Proteomes" id="UP000015105">
    <property type="component" value="Chromosome 2D"/>
</dbReference>
<feature type="short sequence motif" description="DGA/G" evidence="6">
    <location>
        <begin position="336"/>
        <end position="338"/>
    </location>
</feature>
<evidence type="ECO:0000313" key="10">
    <source>
        <dbReference type="EnsemblPlants" id="AET2Gv20470300.8"/>
    </source>
</evidence>
<dbReference type="PROSITE" id="PS51635">
    <property type="entry name" value="PNPLA"/>
    <property type="match status" value="1"/>
</dbReference>
<feature type="short sequence motif" description="GXGXXG" evidence="6">
    <location>
        <begin position="111"/>
        <end position="116"/>
    </location>
</feature>
<dbReference type="InterPro" id="IPR016035">
    <property type="entry name" value="Acyl_Trfase/lysoPLipase"/>
</dbReference>
<reference evidence="10" key="4">
    <citation type="submission" date="2019-03" db="UniProtKB">
        <authorList>
            <consortium name="EnsemblPlants"/>
        </authorList>
    </citation>
    <scope>IDENTIFICATION</scope>
</reference>
<evidence type="ECO:0000313" key="11">
    <source>
        <dbReference type="Proteomes" id="UP000015105"/>
    </source>
</evidence>
<reference evidence="11" key="2">
    <citation type="journal article" date="2017" name="Nat. Plants">
        <title>The Aegilops tauschii genome reveals multiple impacts of transposons.</title>
        <authorList>
            <person name="Zhao G."/>
            <person name="Zou C."/>
            <person name="Li K."/>
            <person name="Wang K."/>
            <person name="Li T."/>
            <person name="Gao L."/>
            <person name="Zhang X."/>
            <person name="Wang H."/>
            <person name="Yang Z."/>
            <person name="Liu X."/>
            <person name="Jiang W."/>
            <person name="Mao L."/>
            <person name="Kong X."/>
            <person name="Jiao Y."/>
            <person name="Jia J."/>
        </authorList>
    </citation>
    <scope>NUCLEOTIDE SEQUENCE [LARGE SCALE GENOMIC DNA]</scope>
    <source>
        <strain evidence="11">cv. AL8/78</strain>
    </source>
</reference>
<evidence type="ECO:0000256" key="2">
    <source>
        <dbReference type="ARBA" id="ARBA00022821"/>
    </source>
</evidence>
<evidence type="ECO:0000256" key="6">
    <source>
        <dbReference type="PROSITE-ProRule" id="PRU01161"/>
    </source>
</evidence>
<feature type="active site" description="Proton acceptor" evidence="6">
    <location>
        <position position="336"/>
    </location>
</feature>
<feature type="active site" description="Nucleophile" evidence="6">
    <location>
        <position position="145"/>
    </location>
</feature>
<dbReference type="AlphaFoldDB" id="A0A453BDS9"/>
<dbReference type="GO" id="GO:0006631">
    <property type="term" value="P:fatty acid metabolic process"/>
    <property type="evidence" value="ECO:0007669"/>
    <property type="project" value="TreeGrafter"/>
</dbReference>
<evidence type="ECO:0000256" key="3">
    <source>
        <dbReference type="ARBA" id="ARBA00022963"/>
    </source>
</evidence>
<dbReference type="SUPFAM" id="SSF52151">
    <property type="entry name" value="FabD/lysophospholipase-like"/>
    <property type="match status" value="1"/>
</dbReference>
<dbReference type="CDD" id="cd07211">
    <property type="entry name" value="Pat_PNPLA8"/>
    <property type="match status" value="1"/>
</dbReference>
<dbReference type="GO" id="GO:0016042">
    <property type="term" value="P:lipid catabolic process"/>
    <property type="evidence" value="ECO:0007669"/>
    <property type="project" value="UniProtKB-UniRule"/>
</dbReference>
<keyword evidence="1 6" id="KW-0378">Hydrolase</keyword>
<dbReference type="InterPro" id="IPR002641">
    <property type="entry name" value="PNPLA_dom"/>
</dbReference>
<keyword evidence="3 6" id="KW-0442">Lipid degradation</keyword>
<keyword evidence="2" id="KW-0611">Plant defense</keyword>
<dbReference type="EnsemblPlants" id="AET2Gv20470300.8">
    <property type="protein sequence ID" value="AET2Gv20470300.8"/>
    <property type="gene ID" value="AET2Gv20470300"/>
</dbReference>
<feature type="short sequence motif" description="GXSXG" evidence="6">
    <location>
        <begin position="143"/>
        <end position="147"/>
    </location>
</feature>
<dbReference type="GO" id="GO:0016020">
    <property type="term" value="C:membrane"/>
    <property type="evidence" value="ECO:0007669"/>
    <property type="project" value="TreeGrafter"/>
</dbReference>
<evidence type="ECO:0000256" key="7">
    <source>
        <dbReference type="RuleBase" id="RU361262"/>
    </source>
</evidence>
<sequence length="825" mass="90908">MQLIKCDIMKPIEAVLKSFDDEELISVLQVVQRLSLFAVGNLAFCLETRRTLIHSESLRDLLIRSTFSQEKRVSKAAARALAILGENENLRRAIRGRPVAKKGLRILSMDGGGMKGLATVQMLKQIEQGTGKRIHEMFDLICGTSTGGMLAMALGIKQMSLDQCEEIYTKLGKLVFAEPVPKDESATWKEKLDQLFKSSSQSFRVVVHGSKHSADQFERLLKEMCADDDGDLLIESSVKGIPKVFAVSTLVSAMPAQPYIFRNYQYPPGTLEVSPGMAESPSTGAVGTVVSGAPVGIKRGAFMGSCKHHVWEAIRASSAAPYYLDDFSDDVNRWQDGAIVANNPTIFAIREAQLLWPDTRIDCLVSIGCGSVPTKSRRGGWRYLDTGQVLIESACSVERVEETLDTLIPMLPEMQYFRFNPVDDRCGMELDETDPAVWLKLEAATEEYIQKNLDVFKNVCELLVPRYQEEEKSSGIVKSLSFSRLSTSKSGLSESNPTLGWRRVVLLVEASFNPDFGKKINHTRSLEAFCSQNGIRLTLMNSTSGFGKPTTALPTPITSPLFTGSFPSSPLLYSPEGTQRIGRIDLVPPLSLDGHPAMKSSPPTSPIKSWQPSGHVRSLYDKLQNMPQVGVIHLALQNDSTGSILSWQNDVFVVAEPGELADRRTVPACHMSPEDVRWMVGAWRERIIVCSGKYGFVHGLIKAFVDSGAKAIISSSVEPPDSQAIAYHGMDVSGSLENGKFVIGDDEADESEPEPVSPISDWEDSDAEKNGEGNKDIDEEEYLAQFICLLYDKLFREGVTVDTALQQALRAHPRLKYSCHLPNVS</sequence>
<name>A0A453BDS9_AEGTS</name>
<keyword evidence="4 6" id="KW-0443">Lipid metabolism</keyword>
<evidence type="ECO:0000256" key="1">
    <source>
        <dbReference type="ARBA" id="ARBA00022801"/>
    </source>
</evidence>
<dbReference type="GO" id="GO:0006952">
    <property type="term" value="P:defense response"/>
    <property type="evidence" value="ECO:0007669"/>
    <property type="project" value="UniProtKB-KW"/>
</dbReference>
<dbReference type="Pfam" id="PF01734">
    <property type="entry name" value="Patatin"/>
    <property type="match status" value="1"/>
</dbReference>
<reference evidence="11" key="1">
    <citation type="journal article" date="2014" name="Science">
        <title>Ancient hybridizations among the ancestral genomes of bread wheat.</title>
        <authorList>
            <consortium name="International Wheat Genome Sequencing Consortium,"/>
            <person name="Marcussen T."/>
            <person name="Sandve S.R."/>
            <person name="Heier L."/>
            <person name="Spannagl M."/>
            <person name="Pfeifer M."/>
            <person name="Jakobsen K.S."/>
            <person name="Wulff B.B."/>
            <person name="Steuernagel B."/>
            <person name="Mayer K.F."/>
            <person name="Olsen O.A."/>
        </authorList>
    </citation>
    <scope>NUCLEOTIDE SEQUENCE [LARGE SCALE GENOMIC DNA]</scope>
    <source>
        <strain evidence="11">cv. AL8/78</strain>
    </source>
</reference>